<evidence type="ECO:0000256" key="1">
    <source>
        <dbReference type="SAM" id="Coils"/>
    </source>
</evidence>
<feature type="compositionally biased region" description="Basic and acidic residues" evidence="2">
    <location>
        <begin position="220"/>
        <end position="242"/>
    </location>
</feature>
<feature type="region of interest" description="Disordered" evidence="2">
    <location>
        <begin position="2028"/>
        <end position="2055"/>
    </location>
</feature>
<feature type="region of interest" description="Disordered" evidence="2">
    <location>
        <begin position="462"/>
        <end position="486"/>
    </location>
</feature>
<feature type="compositionally biased region" description="Basic and acidic residues" evidence="2">
    <location>
        <begin position="202"/>
        <end position="211"/>
    </location>
</feature>
<feature type="region of interest" description="Disordered" evidence="2">
    <location>
        <begin position="722"/>
        <end position="810"/>
    </location>
</feature>
<evidence type="ECO:0000313" key="3">
    <source>
        <dbReference type="EMBL" id="GAB65100.1"/>
    </source>
</evidence>
<dbReference type="VEuPathDB" id="PlasmoDB:PCYB_051180"/>
<feature type="compositionally biased region" description="Polar residues" evidence="2">
    <location>
        <begin position="2033"/>
        <end position="2042"/>
    </location>
</feature>
<gene>
    <name evidence="3" type="ORF">PCYB_051180</name>
</gene>
<feature type="region of interest" description="Disordered" evidence="2">
    <location>
        <begin position="543"/>
        <end position="601"/>
    </location>
</feature>
<feature type="compositionally biased region" description="Polar residues" evidence="2">
    <location>
        <begin position="312"/>
        <end position="331"/>
    </location>
</feature>
<feature type="compositionally biased region" description="Basic and acidic residues" evidence="2">
    <location>
        <begin position="762"/>
        <end position="777"/>
    </location>
</feature>
<protein>
    <submittedName>
        <fullName evidence="3">Uncharacterized protein</fullName>
    </submittedName>
</protein>
<feature type="region of interest" description="Disordered" evidence="2">
    <location>
        <begin position="913"/>
        <end position="971"/>
    </location>
</feature>
<feature type="compositionally biased region" description="Polar residues" evidence="2">
    <location>
        <begin position="1014"/>
        <end position="1031"/>
    </location>
</feature>
<feature type="region of interest" description="Disordered" evidence="2">
    <location>
        <begin position="1877"/>
        <end position="1896"/>
    </location>
</feature>
<dbReference type="PhylomeDB" id="K6USW3"/>
<dbReference type="KEGG" id="pcy:PCYB_051180"/>
<feature type="compositionally biased region" description="Polar residues" evidence="2">
    <location>
        <begin position="466"/>
        <end position="486"/>
    </location>
</feature>
<dbReference type="RefSeq" id="XP_004221047.1">
    <property type="nucleotide sequence ID" value="XM_004220999.1"/>
</dbReference>
<feature type="compositionally biased region" description="Polar residues" evidence="2">
    <location>
        <begin position="283"/>
        <end position="298"/>
    </location>
</feature>
<dbReference type="OMA" id="LEIYHWS"/>
<keyword evidence="1" id="KW-0175">Coiled coil</keyword>
<dbReference type="EMBL" id="DF157097">
    <property type="protein sequence ID" value="GAB65100.1"/>
    <property type="molecule type" value="Genomic_DNA"/>
</dbReference>
<dbReference type="OrthoDB" id="372206at2759"/>
<feature type="compositionally biased region" description="Basic and acidic residues" evidence="2">
    <location>
        <begin position="640"/>
        <end position="654"/>
    </location>
</feature>
<feature type="region of interest" description="Disordered" evidence="2">
    <location>
        <begin position="632"/>
        <end position="654"/>
    </location>
</feature>
<name>K6USW3_PLACD</name>
<feature type="region of interest" description="Disordered" evidence="2">
    <location>
        <begin position="1011"/>
        <end position="1032"/>
    </location>
</feature>
<keyword evidence="4" id="KW-1185">Reference proteome</keyword>
<feature type="region of interest" description="Disordered" evidence="2">
    <location>
        <begin position="202"/>
        <end position="338"/>
    </location>
</feature>
<accession>K6USW3</accession>
<feature type="compositionally biased region" description="Polar residues" evidence="2">
    <location>
        <begin position="779"/>
        <end position="790"/>
    </location>
</feature>
<reference evidence="3 4" key="1">
    <citation type="journal article" date="2012" name="Nat. Genet.">
        <title>Plasmodium cynomolgi genome sequences provide insight into Plasmodium vivax and the monkey malaria clade.</title>
        <authorList>
            <person name="Tachibana S."/>
            <person name="Sullivan S.A."/>
            <person name="Kawai S."/>
            <person name="Nakamura S."/>
            <person name="Kim H.R."/>
            <person name="Goto N."/>
            <person name="Arisue N."/>
            <person name="Palacpac N.M.Q."/>
            <person name="Honma H."/>
            <person name="Yagi M."/>
            <person name="Tougan T."/>
            <person name="Katakai Y."/>
            <person name="Kaneko O."/>
            <person name="Mita T."/>
            <person name="Kita K."/>
            <person name="Yasutomi Y."/>
            <person name="Sutton P.L."/>
            <person name="Shakhbatyan R."/>
            <person name="Horii T."/>
            <person name="Yasunaga T."/>
            <person name="Barnwell J.W."/>
            <person name="Escalante A.A."/>
            <person name="Carlton J.M."/>
            <person name="Tanabe K."/>
        </authorList>
    </citation>
    <scope>NUCLEOTIDE SEQUENCE [LARGE SCALE GENOMIC DNA]</scope>
    <source>
        <strain evidence="3 4">B</strain>
    </source>
</reference>
<feature type="compositionally biased region" description="Basic and acidic residues" evidence="2">
    <location>
        <begin position="1880"/>
        <end position="1896"/>
    </location>
</feature>
<organism evidence="3 4">
    <name type="scientific">Plasmodium cynomolgi (strain B)</name>
    <dbReference type="NCBI Taxonomy" id="1120755"/>
    <lineage>
        <taxon>Eukaryota</taxon>
        <taxon>Sar</taxon>
        <taxon>Alveolata</taxon>
        <taxon>Apicomplexa</taxon>
        <taxon>Aconoidasida</taxon>
        <taxon>Haemosporida</taxon>
        <taxon>Plasmodiidae</taxon>
        <taxon>Plasmodium</taxon>
        <taxon>Plasmodium (Plasmodium)</taxon>
    </lineage>
</organism>
<feature type="compositionally biased region" description="Basic and acidic residues" evidence="2">
    <location>
        <begin position="940"/>
        <end position="955"/>
    </location>
</feature>
<dbReference type="GeneID" id="14691489"/>
<feature type="compositionally biased region" description="Basic residues" evidence="2">
    <location>
        <begin position="2043"/>
        <end position="2055"/>
    </location>
</feature>
<proteinExistence type="predicted"/>
<sequence length="2055" mass="231931">MRLTFKTRQLKGEHHIQWQPSIIISVGDRSIPANIPSIEELYQNEQINQRKKRKIETQSDRNALINRTNNCKKLLSSLPALRLKDDSDNDALHSSQIVSNQVNCAYSPKGHNQDIAFKSDLKRKNYILANKSAYTKDSTESAKHSYDIYEEENRKADTKGFSTPTKNLNNAKNFIKIGTSQDVLHSATKKLNLEERAIAKKSIQNERRESPNVKNGNKKSLTDRKVKFEQGKRNPHSPEEAAKVTQRRNHTEYNDNSAITTEENRGKKTSRKHTSQMIHLGKTSESNLGKRSNNNTTLRNEKGTFGDANPTKRGTPNGSNNFPKTNMLTHSNRTKKSEQLRRIKQMDSSCKTAGFTNNNVQEKIMEKNNQSEVNKVKPTINDTADQPFWDEKQKLEERKDSHQPQKSKAIQMDTNKNVKAIFSSNFIEAPIYNQLGTNLKLREGMTDGDRYASEQSEIFLHEKPSPCSSGKTEYASSVSSPDHNSSAFHMMEEGKKEILSTKRPNYKSQESLLYELIHTNDNKSRIKQFIEQSEERQNACTNLCSENSPHRSGTTEANTNAVNVKTTGMNSPRGKCHNQAAPNDEQDKSQNSTSNDQKKHLKKSNETLLYELINANNNRVRILNFLKRSSIRESSLSQRGDAERDCPKQNGHENDRLGEEAVKIMPHILEAPPPLSSHSSSAKAPTMKCTLPKWKSTRACKTVANKNAPKYTISSKYHNKYAPQNKIKAPTTKMQSAKEIKQKESITSSDKIKNGHKLMANKKGETKLSHVQSRDAPHQVSSRNPLSRSTAKGKDTQRRQIITPKRGERDYLTLPKLKSGSIQHDIPKRPKGITIKPVHIKDKNESKKNIHSNTLTIKKQVDNLPTKCTHAEAASKVPIPSHVQKGQSKMANHHGRTTNQVKIKKCPIIQQAIPSQTEQKTKGDISEKQKNSKQVAEKILQSDKKQSVQDGTIKKDHTKHKVSTTTDRGEKKRKLLSGAEANTRVKARKVQTEMIPKKISVQMMTKKWGDKFEQNGQSGTNEEGQRVNSASDVKVAASKETTPSVMNPLKKVITECTHILLEKKNRTHFTNSNEETTFCVFNKDVQKNSRNEDIQKSFSLYVSIAVVNPPVGQHLFSTFSNRMYNLLITVNLNEVPPFDELKKKKLEKKQNSISHEGGYTYLSSAAQALTKMKTMVTIHFYQTEGTNSVKKWTTMTVQHLEIYHWSGKKANLVVMYRQTICLNKVEEVKLTHQIKPHLANVETATKEECKELPTLLQAEMHSNHYAAGKVKNEDFNTENMAWKNKISHSTIFITDPLVKCTIKRIIMSREEGKEGEKKEPIKWSHYLPPAGSTKLICTQRNILNRSFIASPKKLIGGRHICTWELPRNGKNIPFDESKRKKDPAKFSVMHYQITTLDMDNKLASDKVQTKKMCANVGKKGNKYVLAKKKNYELGGVIPEVQEETDPQITTQWGLPSVDDEKGKMTSTCLTDRNLKDAKKDVVAIKRIKREGFDEGKKTLMIGDLKEGSQQMENGIPLELQNGTPVQLPYGTPLKLQNGNPVQLPYGTPLKLQNGNPVQLPHTNDNRITNQTTQPPNGDIEKEIFTIKQLIKEILTEMKNGLVKEAKTKKSKNSKRKNSRLKEVNRNAGIKNFNKRGSKRKKGKDTSIEKVKNKDINVTTSVINMKPSSMEMECVMNALEKDSVIGISIEEGMEASTREVTAVSDVSGESKVMVGAELSAADDAMMLEDVLCRNHVIVWQAVSDKSAATMVEDVHDQDNVMLMENANGYIDVVVVEDVGSENARMMVEDVSSENAPMMVEDVGSENPPMMVEDVGSENSPMMVEDIGSENAIMMVEDVGRENPPMMVNTPSQSAARPVDDRQSEIEVADFVDELVSELEDYEPRSENKKDDAPCRDAKKEEIRQEIKKLIEMVKELKREYTKEIQKDCSQNDMEKEKFMITNFDETNGKAQIIDLPFAEDDGAMLEDLPAGILTLQIKEENTEKEFQNGMIKDHEGEESYKPDMNKIATTLPEHINLEQKLKSCNDLDNAKGDNATTHSSRPTCTKKKKNSMKGLN</sequence>
<feature type="compositionally biased region" description="Basic and acidic residues" evidence="2">
    <location>
        <begin position="919"/>
        <end position="930"/>
    </location>
</feature>
<dbReference type="Proteomes" id="UP000006319">
    <property type="component" value="Chromosome 5"/>
</dbReference>
<evidence type="ECO:0000256" key="2">
    <source>
        <dbReference type="SAM" id="MobiDB-lite"/>
    </source>
</evidence>
<feature type="coiled-coil region" evidence="1">
    <location>
        <begin position="1898"/>
        <end position="1925"/>
    </location>
</feature>
<dbReference type="eggNOG" id="ENOG502TN03">
    <property type="taxonomic scope" value="Eukaryota"/>
</dbReference>
<evidence type="ECO:0000313" key="4">
    <source>
        <dbReference type="Proteomes" id="UP000006319"/>
    </source>
</evidence>
<feature type="compositionally biased region" description="Polar residues" evidence="2">
    <location>
        <begin position="543"/>
        <end position="570"/>
    </location>
</feature>